<feature type="transmembrane region" description="Helical" evidence="6">
    <location>
        <begin position="217"/>
        <end position="233"/>
    </location>
</feature>
<feature type="transmembrane region" description="Helical" evidence="6">
    <location>
        <begin position="387"/>
        <end position="408"/>
    </location>
</feature>
<feature type="region of interest" description="Disordered" evidence="5">
    <location>
        <begin position="306"/>
        <end position="338"/>
    </location>
</feature>
<dbReference type="SUPFAM" id="SSF103473">
    <property type="entry name" value="MFS general substrate transporter"/>
    <property type="match status" value="1"/>
</dbReference>
<evidence type="ECO:0000259" key="7">
    <source>
        <dbReference type="PROSITE" id="PS50850"/>
    </source>
</evidence>
<dbReference type="EnsemblMetazoa" id="XM_038188853.1">
    <property type="protein sequence ID" value="XP_038044781.1"/>
    <property type="gene ID" value="LOC119719409"/>
</dbReference>
<dbReference type="RefSeq" id="XP_038044781.1">
    <property type="nucleotide sequence ID" value="XM_038188853.1"/>
</dbReference>
<feature type="transmembrane region" description="Helical" evidence="6">
    <location>
        <begin position="178"/>
        <end position="197"/>
    </location>
</feature>
<evidence type="ECO:0000256" key="2">
    <source>
        <dbReference type="ARBA" id="ARBA00022692"/>
    </source>
</evidence>
<reference evidence="8" key="1">
    <citation type="submission" date="2022-11" db="UniProtKB">
        <authorList>
            <consortium name="EnsemblMetazoa"/>
        </authorList>
    </citation>
    <scope>IDENTIFICATION</scope>
</reference>
<dbReference type="Pfam" id="PF00083">
    <property type="entry name" value="Sugar_tr"/>
    <property type="match status" value="2"/>
</dbReference>
<feature type="transmembrane region" description="Helical" evidence="6">
    <location>
        <begin position="534"/>
        <end position="556"/>
    </location>
</feature>
<feature type="transmembrane region" description="Helical" evidence="6">
    <location>
        <begin position="442"/>
        <end position="461"/>
    </location>
</feature>
<feature type="domain" description="Major facilitator superfamily (MFS) profile" evidence="7">
    <location>
        <begin position="77"/>
        <end position="561"/>
    </location>
</feature>
<dbReference type="Gene3D" id="1.20.1250.20">
    <property type="entry name" value="MFS general substrate transporter like domains"/>
    <property type="match status" value="1"/>
</dbReference>
<dbReference type="OrthoDB" id="5296287at2759"/>
<feature type="transmembrane region" description="Helical" evidence="6">
    <location>
        <begin position="239"/>
        <end position="257"/>
    </location>
</feature>
<keyword evidence="2 6" id="KW-0812">Transmembrane</keyword>
<evidence type="ECO:0000256" key="3">
    <source>
        <dbReference type="ARBA" id="ARBA00022989"/>
    </source>
</evidence>
<feature type="compositionally biased region" description="Basic and acidic residues" evidence="5">
    <location>
        <begin position="328"/>
        <end position="338"/>
    </location>
</feature>
<dbReference type="InterPro" id="IPR036259">
    <property type="entry name" value="MFS_trans_sf"/>
</dbReference>
<accession>A0A913Z1A2</accession>
<dbReference type="InterPro" id="IPR020846">
    <property type="entry name" value="MFS_dom"/>
</dbReference>
<evidence type="ECO:0000313" key="8">
    <source>
        <dbReference type="EnsemblMetazoa" id="XP_038044781.1"/>
    </source>
</evidence>
<dbReference type="InterPro" id="IPR005828">
    <property type="entry name" value="MFS_sugar_transport-like"/>
</dbReference>
<feature type="transmembrane region" description="Helical" evidence="6">
    <location>
        <begin position="120"/>
        <end position="141"/>
    </location>
</feature>
<evidence type="ECO:0000256" key="5">
    <source>
        <dbReference type="SAM" id="MobiDB-lite"/>
    </source>
</evidence>
<keyword evidence="3 6" id="KW-1133">Transmembrane helix</keyword>
<dbReference type="GeneID" id="119719409"/>
<feature type="transmembrane region" description="Helical" evidence="6">
    <location>
        <begin position="473"/>
        <end position="496"/>
    </location>
</feature>
<organism evidence="8 9">
    <name type="scientific">Patiria miniata</name>
    <name type="common">Bat star</name>
    <name type="synonym">Asterina miniata</name>
    <dbReference type="NCBI Taxonomy" id="46514"/>
    <lineage>
        <taxon>Eukaryota</taxon>
        <taxon>Metazoa</taxon>
        <taxon>Echinodermata</taxon>
        <taxon>Eleutherozoa</taxon>
        <taxon>Asterozoa</taxon>
        <taxon>Asteroidea</taxon>
        <taxon>Valvatacea</taxon>
        <taxon>Valvatida</taxon>
        <taxon>Asterinidae</taxon>
        <taxon>Patiria</taxon>
    </lineage>
</organism>
<dbReference type="GO" id="GO:0016020">
    <property type="term" value="C:membrane"/>
    <property type="evidence" value="ECO:0007669"/>
    <property type="project" value="UniProtKB-SubCell"/>
</dbReference>
<evidence type="ECO:0000256" key="1">
    <source>
        <dbReference type="ARBA" id="ARBA00004141"/>
    </source>
</evidence>
<keyword evidence="4 6" id="KW-0472">Membrane</keyword>
<feature type="transmembrane region" description="Helical" evidence="6">
    <location>
        <begin position="414"/>
        <end position="430"/>
    </location>
</feature>
<dbReference type="GO" id="GO:0022857">
    <property type="term" value="F:transmembrane transporter activity"/>
    <property type="evidence" value="ECO:0007669"/>
    <property type="project" value="InterPro"/>
</dbReference>
<feature type="transmembrane region" description="Helical" evidence="6">
    <location>
        <begin position="153"/>
        <end position="172"/>
    </location>
</feature>
<evidence type="ECO:0000256" key="4">
    <source>
        <dbReference type="ARBA" id="ARBA00023136"/>
    </source>
</evidence>
<dbReference type="CDD" id="cd17317">
    <property type="entry name" value="MFS_SLC22"/>
    <property type="match status" value="1"/>
</dbReference>
<protein>
    <recommendedName>
        <fullName evidence="7">Major facilitator superfamily (MFS) profile domain-containing protein</fullName>
    </recommendedName>
</protein>
<keyword evidence="9" id="KW-1185">Reference proteome</keyword>
<dbReference type="PANTHER" id="PTHR24064">
    <property type="entry name" value="SOLUTE CARRIER FAMILY 22 MEMBER"/>
    <property type="match status" value="1"/>
</dbReference>
<evidence type="ECO:0000256" key="6">
    <source>
        <dbReference type="SAM" id="Phobius"/>
    </source>
</evidence>
<feature type="transmembrane region" description="Helical" evidence="6">
    <location>
        <begin position="508"/>
        <end position="528"/>
    </location>
</feature>
<name>A0A913Z1A2_PATMI</name>
<evidence type="ECO:0000313" key="9">
    <source>
        <dbReference type="Proteomes" id="UP000887568"/>
    </source>
</evidence>
<dbReference type="Proteomes" id="UP000887568">
    <property type="component" value="Unplaced"/>
</dbReference>
<comment type="subcellular location">
    <subcellularLocation>
        <location evidence="1">Membrane</location>
        <topology evidence="1">Multi-pass membrane protein</topology>
    </subcellularLocation>
</comment>
<dbReference type="AlphaFoldDB" id="A0A913Z1A2"/>
<sequence length="582" mass="64421">MDVDASLKIVGLYSWVQVINITISGLQLSLGTLQVTGIALSVDQALEYYCKPSPGFTANETTPLIYQDGRLVPDGCHMYSVLNGTLTENITTCENGWEYPGSMSGETNTNSDFNLVCERGILAGTLISLNYAGSLIGCYITGQVSDIVGRRPVAICCLALTSIIGTAISFTWNLELMMALRFLLGMVLPGSTLVSYVRLVEMFTPKSRTIGNMMSQNFWALGVVMVAPIAYLLPNWRHFQLAISLGCLPFLPLHWFFSYESLRWLVQVGRAHKAEAILKKIAKSKNIKHEGGFLISQHEDVPLTENVPLKERPVPEEPEDNQAISSPTKRDEAANERKPVCVSEEVNGNIIEDAENIGNNNVKESPGRKYTLLDLFKTRVLIKHTCIIWYLWFACDIMYFGLIVYTTSLSGNKYLNFFLLSLVEFLVYTHDCFITRRFGRKWPIAAFFAASATACIMIAFLPEETAGGTDLTVLIVVIAMIGKFYSSASYDLTMLIAAEIFPTVLRNIAEGSAAAFGRIGGVVAPLIVHLGSKFSFLPMTIFALMSLVSCICILMLPETKNRPLPEMYEDVNKLTRGSESTR</sequence>
<dbReference type="OMA" id="ATACIMI"/>
<dbReference type="PROSITE" id="PS50850">
    <property type="entry name" value="MFS"/>
    <property type="match status" value="1"/>
</dbReference>
<proteinExistence type="predicted"/>